<feature type="non-terminal residue" evidence="1">
    <location>
        <position position="1"/>
    </location>
</feature>
<evidence type="ECO:0000313" key="2">
    <source>
        <dbReference type="Proteomes" id="UP000790377"/>
    </source>
</evidence>
<dbReference type="EMBL" id="MU269324">
    <property type="protein sequence ID" value="KAH7902993.1"/>
    <property type="molecule type" value="Genomic_DNA"/>
</dbReference>
<organism evidence="1 2">
    <name type="scientific">Hygrophoropsis aurantiaca</name>
    <dbReference type="NCBI Taxonomy" id="72124"/>
    <lineage>
        <taxon>Eukaryota</taxon>
        <taxon>Fungi</taxon>
        <taxon>Dikarya</taxon>
        <taxon>Basidiomycota</taxon>
        <taxon>Agaricomycotina</taxon>
        <taxon>Agaricomycetes</taxon>
        <taxon>Agaricomycetidae</taxon>
        <taxon>Boletales</taxon>
        <taxon>Coniophorineae</taxon>
        <taxon>Hygrophoropsidaceae</taxon>
        <taxon>Hygrophoropsis</taxon>
    </lineage>
</organism>
<sequence length="142" mass="15641">LVDIAALIVTLVQPNGLAFMGVILVQTQLYANSFLTSLNVRHSNIRALDGPTNTNIELPPLSIQFAHHRPRLSSVTEQSDRSDSTMMNNDCRKSTAELESWHTAPNDSSIFTYSVMPNQEHGHDHDPDQYSPGRTEGGTLVA</sequence>
<name>A0ACB7ZQ99_9AGAM</name>
<accession>A0ACB7ZQ99</accession>
<protein>
    <submittedName>
        <fullName evidence="1">Uncharacterized protein</fullName>
    </submittedName>
</protein>
<reference evidence="1" key="1">
    <citation type="journal article" date="2021" name="New Phytol.">
        <title>Evolutionary innovations through gain and loss of genes in the ectomycorrhizal Boletales.</title>
        <authorList>
            <person name="Wu G."/>
            <person name="Miyauchi S."/>
            <person name="Morin E."/>
            <person name="Kuo A."/>
            <person name="Drula E."/>
            <person name="Varga T."/>
            <person name="Kohler A."/>
            <person name="Feng B."/>
            <person name="Cao Y."/>
            <person name="Lipzen A."/>
            <person name="Daum C."/>
            <person name="Hundley H."/>
            <person name="Pangilinan J."/>
            <person name="Johnson J."/>
            <person name="Barry K."/>
            <person name="LaButti K."/>
            <person name="Ng V."/>
            <person name="Ahrendt S."/>
            <person name="Min B."/>
            <person name="Choi I.G."/>
            <person name="Park H."/>
            <person name="Plett J.M."/>
            <person name="Magnuson J."/>
            <person name="Spatafora J.W."/>
            <person name="Nagy L.G."/>
            <person name="Henrissat B."/>
            <person name="Grigoriev I.V."/>
            <person name="Yang Z.L."/>
            <person name="Xu J."/>
            <person name="Martin F.M."/>
        </authorList>
    </citation>
    <scope>NUCLEOTIDE SEQUENCE</scope>
    <source>
        <strain evidence="1">ATCC 28755</strain>
    </source>
</reference>
<evidence type="ECO:0000313" key="1">
    <source>
        <dbReference type="EMBL" id="KAH7902993.1"/>
    </source>
</evidence>
<proteinExistence type="predicted"/>
<keyword evidence="2" id="KW-1185">Reference proteome</keyword>
<gene>
    <name evidence="1" type="ORF">BJ138DRAFT_1108052</name>
</gene>
<comment type="caution">
    <text evidence="1">The sequence shown here is derived from an EMBL/GenBank/DDBJ whole genome shotgun (WGS) entry which is preliminary data.</text>
</comment>
<dbReference type="Proteomes" id="UP000790377">
    <property type="component" value="Unassembled WGS sequence"/>
</dbReference>